<gene>
    <name evidence="8" type="ORF">SAMN05444004_10591</name>
</gene>
<evidence type="ECO:0000259" key="7">
    <source>
        <dbReference type="Pfam" id="PF07219"/>
    </source>
</evidence>
<dbReference type="AlphaFoldDB" id="A0A1H3PQR0"/>
<name>A0A1H3PQR0_9RHOB</name>
<dbReference type="Proteomes" id="UP000198914">
    <property type="component" value="Unassembled WGS sequence"/>
</dbReference>
<feature type="region of interest" description="Disordered" evidence="5">
    <location>
        <begin position="480"/>
        <end position="529"/>
    </location>
</feature>
<accession>A0A1H3PQR0</accession>
<feature type="transmembrane region" description="Helical" evidence="6">
    <location>
        <begin position="43"/>
        <end position="63"/>
    </location>
</feature>
<keyword evidence="4 6" id="KW-0472">Membrane</keyword>
<evidence type="ECO:0000256" key="5">
    <source>
        <dbReference type="SAM" id="MobiDB-lite"/>
    </source>
</evidence>
<dbReference type="GO" id="GO:0016020">
    <property type="term" value="C:membrane"/>
    <property type="evidence" value="ECO:0007669"/>
    <property type="project" value="UniProtKB-SubCell"/>
</dbReference>
<reference evidence="9" key="1">
    <citation type="submission" date="2016-10" db="EMBL/GenBank/DDBJ databases">
        <authorList>
            <person name="Varghese N."/>
            <person name="Submissions S."/>
        </authorList>
    </citation>
    <scope>NUCLEOTIDE SEQUENCE [LARGE SCALE GENOMIC DNA]</scope>
    <source>
        <strain evidence="9">DSM 100420</strain>
    </source>
</reference>
<evidence type="ECO:0000313" key="8">
    <source>
        <dbReference type="EMBL" id="SDZ02739.1"/>
    </source>
</evidence>
<evidence type="ECO:0000256" key="6">
    <source>
        <dbReference type="SAM" id="Phobius"/>
    </source>
</evidence>
<sequence length="529" mass="57123">MLWSLFKILLFVALVAALAFGVQWLMDVSGQVLVTFNGAEYVLPPLVVVLGALVLMLLLWVVFKLTGLLIATLKFINGDDTALGAYFDRNRERKGYAALSDSLIALASGEARDAAAKAQKAEKYLQKPEVTTLIVAQASEAAGETERAKEAWKTLVTHDKTRFVGIRGLMRQKLEQGDTAMAMKLAEKAFALKPRHVETQDTLLRLQARDENWDGARKVLSAKLKSGALPKDVYKRREAVLSLADARNQLADGNEEKARAEILEANRLSPELVPAAVMAARLHIKNGEKRRAAKVLKAARLKTPHPDLAAIFAEIEPEETPEARIKRFQPFLKVAPQAHESKLLETELYLAAEDFPGARRALGKLYETEPTTRSLTLMAAIERGEGGSEAVVRGWLAKAISAPRGPQWICDTCGTVHADWLPVCTSCEAFDSLSWKSAPVGSASTTLPSEMLPLLMGPSTAAAAPEAVVPAVLAEDVATVEDAETSSDSPSDPDPEAEVVDNAGAPEAMDPTIVGTTRDMDGTSGQAKK</sequence>
<dbReference type="InterPro" id="IPR010817">
    <property type="entry name" value="HemY_N"/>
</dbReference>
<evidence type="ECO:0000256" key="3">
    <source>
        <dbReference type="ARBA" id="ARBA00022989"/>
    </source>
</evidence>
<evidence type="ECO:0000256" key="2">
    <source>
        <dbReference type="ARBA" id="ARBA00022692"/>
    </source>
</evidence>
<proteinExistence type="predicted"/>
<evidence type="ECO:0000256" key="4">
    <source>
        <dbReference type="ARBA" id="ARBA00023136"/>
    </source>
</evidence>
<dbReference type="InterPro" id="IPR011990">
    <property type="entry name" value="TPR-like_helical_dom_sf"/>
</dbReference>
<dbReference type="InterPro" id="IPR016982">
    <property type="entry name" value="Mms48"/>
</dbReference>
<feature type="domain" description="HemY N-terminal" evidence="7">
    <location>
        <begin position="30"/>
        <end position="143"/>
    </location>
</feature>
<dbReference type="OrthoDB" id="9798343at2"/>
<dbReference type="Gene3D" id="1.25.40.10">
    <property type="entry name" value="Tetratricopeptide repeat domain"/>
    <property type="match status" value="1"/>
</dbReference>
<evidence type="ECO:0000313" key="9">
    <source>
        <dbReference type="Proteomes" id="UP000198914"/>
    </source>
</evidence>
<dbReference type="PIRSF" id="PIRSF031802">
    <property type="entry name" value="UCP031802"/>
    <property type="match status" value="1"/>
</dbReference>
<feature type="compositionally biased region" description="Acidic residues" evidence="5">
    <location>
        <begin position="480"/>
        <end position="499"/>
    </location>
</feature>
<keyword evidence="3 6" id="KW-1133">Transmembrane helix</keyword>
<dbReference type="SUPFAM" id="SSF48452">
    <property type="entry name" value="TPR-like"/>
    <property type="match status" value="1"/>
</dbReference>
<dbReference type="EMBL" id="FNPX01000005">
    <property type="protein sequence ID" value="SDZ02739.1"/>
    <property type="molecule type" value="Genomic_DNA"/>
</dbReference>
<keyword evidence="9" id="KW-1185">Reference proteome</keyword>
<organism evidence="8 9">
    <name type="scientific">Jannaschia faecimaris</name>
    <dbReference type="NCBI Taxonomy" id="1244108"/>
    <lineage>
        <taxon>Bacteria</taxon>
        <taxon>Pseudomonadati</taxon>
        <taxon>Pseudomonadota</taxon>
        <taxon>Alphaproteobacteria</taxon>
        <taxon>Rhodobacterales</taxon>
        <taxon>Roseobacteraceae</taxon>
        <taxon>Jannaschia</taxon>
    </lineage>
</organism>
<dbReference type="STRING" id="1244108.SAMN05444004_10591"/>
<evidence type="ECO:0000256" key="1">
    <source>
        <dbReference type="ARBA" id="ARBA00004370"/>
    </source>
</evidence>
<protein>
    <submittedName>
        <fullName evidence="8">HemY protein</fullName>
    </submittedName>
</protein>
<dbReference type="Pfam" id="PF07219">
    <property type="entry name" value="HemY_N"/>
    <property type="match status" value="1"/>
</dbReference>
<dbReference type="RefSeq" id="WP_092644541.1">
    <property type="nucleotide sequence ID" value="NZ_FNPX01000005.1"/>
</dbReference>
<keyword evidence="2 6" id="KW-0812">Transmembrane</keyword>
<comment type="subcellular location">
    <subcellularLocation>
        <location evidence="1">Membrane</location>
    </subcellularLocation>
</comment>